<dbReference type="InterPro" id="IPR010158">
    <property type="entry name" value="Amidase_Cbmase"/>
</dbReference>
<organism evidence="6 7">
    <name type="scientific">Cryobacterium arcticum</name>
    <dbReference type="NCBI Taxonomy" id="670052"/>
    <lineage>
        <taxon>Bacteria</taxon>
        <taxon>Bacillati</taxon>
        <taxon>Actinomycetota</taxon>
        <taxon>Actinomycetes</taxon>
        <taxon>Micrococcales</taxon>
        <taxon>Microbacteriaceae</taxon>
        <taxon>Cryobacterium</taxon>
    </lineage>
</organism>
<evidence type="ECO:0000313" key="6">
    <source>
        <dbReference type="EMBL" id="ANP71036.1"/>
    </source>
</evidence>
<dbReference type="InterPro" id="IPR002933">
    <property type="entry name" value="Peptidase_M20"/>
</dbReference>
<dbReference type="AlphaFoldDB" id="A0A1B1BEX5"/>
<dbReference type="GO" id="GO:0016813">
    <property type="term" value="F:hydrolase activity, acting on carbon-nitrogen (but not peptide) bonds, in linear amidines"/>
    <property type="evidence" value="ECO:0007669"/>
    <property type="project" value="InterPro"/>
</dbReference>
<dbReference type="EMBL" id="CP016282">
    <property type="protein sequence ID" value="ANP71036.1"/>
    <property type="molecule type" value="Genomic_DNA"/>
</dbReference>
<dbReference type="RefSeq" id="WP_084020498.1">
    <property type="nucleotide sequence ID" value="NZ_CP016282.1"/>
</dbReference>
<keyword evidence="3" id="KW-0862">Zinc</keyword>
<gene>
    <name evidence="6" type="ORF">PA27867_0057</name>
</gene>
<feature type="binding site" evidence="3">
    <location>
        <position position="376"/>
    </location>
    <ligand>
        <name>Zn(2+)</name>
        <dbReference type="ChEBI" id="CHEBI:29105"/>
        <label>2</label>
    </ligand>
</feature>
<dbReference type="SUPFAM" id="SSF53187">
    <property type="entry name" value="Zn-dependent exopeptidases"/>
    <property type="match status" value="1"/>
</dbReference>
<dbReference type="GO" id="GO:0046872">
    <property type="term" value="F:metal ion binding"/>
    <property type="evidence" value="ECO:0007669"/>
    <property type="project" value="UniProtKB-KW"/>
</dbReference>
<protein>
    <submittedName>
        <fullName evidence="6">Allantoate amidohydrolase</fullName>
    </submittedName>
</protein>
<feature type="binding site" evidence="3">
    <location>
        <position position="126"/>
    </location>
    <ligand>
        <name>Zn(2+)</name>
        <dbReference type="ChEBI" id="CHEBI:29105"/>
        <label>2</label>
    </ligand>
</feature>
<reference evidence="6 7" key="1">
    <citation type="submission" date="2016-06" db="EMBL/GenBank/DDBJ databases">
        <title>Genome sequencing of Cryobacterium arcticum PAMC 27867.</title>
        <authorList>
            <person name="Lee J."/>
            <person name="Kim O.-S."/>
        </authorList>
    </citation>
    <scope>NUCLEOTIDE SEQUENCE [LARGE SCALE GENOMIC DNA]</scope>
    <source>
        <strain evidence="6 7">PAMC 27867</strain>
    </source>
</reference>
<dbReference type="KEGG" id="cart:PA27867_0057"/>
<accession>A0A1B1BEX5</accession>
<sequence length="402" mass="41316">MPDLSAHGVLAGLDEIAGTGRDLRAGGYSRHLWQSAELELRDWFTERAERLGLAVDTDRNGNTWAWWGAPGPDAVVLGSHLDSVPGGGAYDGPLGVVSALEAVARLQAAGFVPGRPCAVLVFAEEEGSRFGVACLGSRLLSGAIDADVARKLTDRSGISLAEAAVTAGLDPAHLGPDQDALGRIGIFLELHVEQGRGLIDLGAPLAVASSILAHGRWRMSFTGQGNHAGATLMAGRRDPMVAAAHAILAVQEAALASTGARATVGRIEAVPGGTNVIPSAVTAWLDARAESDVEARAVVADITGRLQAAHTGCTATVVEESWTGTVTFDPELAARLALTLGGIPALSTGAGHDAGVLAARVPTAMLFVRNPTGISHSPEEFATLADCLAGVEALDTLLRELL</sequence>
<dbReference type="STRING" id="670052.PA27867_0057"/>
<dbReference type="Proteomes" id="UP000092582">
    <property type="component" value="Chromosome 1"/>
</dbReference>
<dbReference type="Pfam" id="PF07687">
    <property type="entry name" value="M20_dimer"/>
    <property type="match status" value="1"/>
</dbReference>
<dbReference type="NCBIfam" id="NF006770">
    <property type="entry name" value="PRK09290.1-4"/>
    <property type="match status" value="1"/>
</dbReference>
<feature type="binding site" evidence="3">
    <location>
        <position position="80"/>
    </location>
    <ligand>
        <name>Zn(2+)</name>
        <dbReference type="ChEBI" id="CHEBI:29105"/>
        <label>1</label>
    </ligand>
</feature>
<name>A0A1B1BEX5_9MICO</name>
<dbReference type="NCBIfam" id="TIGR01879">
    <property type="entry name" value="hydantase"/>
    <property type="match status" value="1"/>
</dbReference>
<dbReference type="PIRSF" id="PIRSF001235">
    <property type="entry name" value="Amidase_carbamoylase"/>
    <property type="match status" value="1"/>
</dbReference>
<dbReference type="InterPro" id="IPR011650">
    <property type="entry name" value="Peptidase_M20_dimer"/>
</dbReference>
<comment type="similarity">
    <text evidence="1">Belongs to the peptidase M20 family.</text>
</comment>
<keyword evidence="7" id="KW-1185">Reference proteome</keyword>
<feature type="binding site" evidence="4">
    <location>
        <position position="288"/>
    </location>
    <ligand>
        <name>allantoate</name>
        <dbReference type="ChEBI" id="CHEBI:17536"/>
    </ligand>
</feature>
<comment type="cofactor">
    <cofactor evidence="3">
        <name>Zn(2+)</name>
        <dbReference type="ChEBI" id="CHEBI:29105"/>
    </cofactor>
    <text evidence="3">Binds 2 Zn(2+) ions per subunit.</text>
</comment>
<dbReference type="PATRIC" id="fig|670052.7.peg.60"/>
<feature type="binding site" evidence="4">
    <location>
        <position position="275"/>
    </location>
    <ligand>
        <name>allantoate</name>
        <dbReference type="ChEBI" id="CHEBI:17536"/>
    </ligand>
</feature>
<feature type="domain" description="Peptidase M20 dimerisation" evidence="5">
    <location>
        <begin position="216"/>
        <end position="308"/>
    </location>
</feature>
<feature type="binding site" evidence="4">
    <location>
        <position position="216"/>
    </location>
    <ligand>
        <name>allantoate</name>
        <dbReference type="ChEBI" id="CHEBI:17536"/>
    </ligand>
</feature>
<evidence type="ECO:0000313" key="7">
    <source>
        <dbReference type="Proteomes" id="UP000092582"/>
    </source>
</evidence>
<dbReference type="OrthoDB" id="9808195at2"/>
<evidence type="ECO:0000256" key="1">
    <source>
        <dbReference type="ARBA" id="ARBA00006153"/>
    </source>
</evidence>
<keyword evidence="2 6" id="KW-0378">Hydrolase</keyword>
<keyword evidence="3" id="KW-0479">Metal-binding</keyword>
<dbReference type="InterPro" id="IPR036264">
    <property type="entry name" value="Bact_exopeptidase_dim_dom"/>
</dbReference>
<evidence type="ECO:0000256" key="4">
    <source>
        <dbReference type="PIRSR" id="PIRSR001235-2"/>
    </source>
</evidence>
<evidence type="ECO:0000259" key="5">
    <source>
        <dbReference type="Pfam" id="PF07687"/>
    </source>
</evidence>
<evidence type="ECO:0000256" key="2">
    <source>
        <dbReference type="ARBA" id="ARBA00022801"/>
    </source>
</evidence>
<dbReference type="Pfam" id="PF01546">
    <property type="entry name" value="Peptidase_M20"/>
    <property type="match status" value="1"/>
</dbReference>
<dbReference type="Gene3D" id="3.40.630.10">
    <property type="entry name" value="Zn peptidases"/>
    <property type="match status" value="1"/>
</dbReference>
<feature type="binding site" evidence="3">
    <location>
        <position position="91"/>
    </location>
    <ligand>
        <name>Zn(2+)</name>
        <dbReference type="ChEBI" id="CHEBI:29105"/>
        <label>1</label>
    </ligand>
</feature>
<feature type="binding site" evidence="3">
    <location>
        <position position="191"/>
    </location>
    <ligand>
        <name>Zn(2+)</name>
        <dbReference type="ChEBI" id="CHEBI:29105"/>
        <label>1</label>
    </ligand>
</feature>
<proteinExistence type="inferred from homology"/>
<dbReference type="PANTHER" id="PTHR32494">
    <property type="entry name" value="ALLANTOATE DEIMINASE-RELATED"/>
    <property type="match status" value="1"/>
</dbReference>
<dbReference type="Gene3D" id="3.30.70.360">
    <property type="match status" value="1"/>
</dbReference>
<feature type="binding site" evidence="3">
    <location>
        <position position="91"/>
    </location>
    <ligand>
        <name>Zn(2+)</name>
        <dbReference type="ChEBI" id="CHEBI:29105"/>
        <label>2</label>
    </ligand>
</feature>
<dbReference type="SUPFAM" id="SSF55031">
    <property type="entry name" value="Bacterial exopeptidase dimerisation domain"/>
    <property type="match status" value="1"/>
</dbReference>
<evidence type="ECO:0000256" key="3">
    <source>
        <dbReference type="PIRSR" id="PIRSR001235-1"/>
    </source>
</evidence>
<dbReference type="PANTHER" id="PTHR32494:SF5">
    <property type="entry name" value="ALLANTOATE AMIDOHYDROLASE"/>
    <property type="match status" value="1"/>
</dbReference>